<dbReference type="InterPro" id="IPR020829">
    <property type="entry name" value="GlycerAld_3-P_DH_cat"/>
</dbReference>
<reference evidence="2" key="2">
    <citation type="submission" date="2025-09" db="UniProtKB">
        <authorList>
            <consortium name="Ensembl"/>
        </authorList>
    </citation>
    <scope>IDENTIFICATION</scope>
</reference>
<dbReference type="Gene3D" id="3.30.360.10">
    <property type="entry name" value="Dihydrodipicolinate Reductase, domain 2"/>
    <property type="match status" value="1"/>
</dbReference>
<protein>
    <recommendedName>
        <fullName evidence="1">Glyceraldehyde 3-phosphate dehydrogenase catalytic domain-containing protein</fullName>
    </recommendedName>
</protein>
<dbReference type="GO" id="GO:0016620">
    <property type="term" value="F:oxidoreductase activity, acting on the aldehyde or oxo group of donors, NAD or NADP as acceptor"/>
    <property type="evidence" value="ECO:0007669"/>
    <property type="project" value="InterPro"/>
</dbReference>
<sequence>MRSMATLSRLPAIPSAPLTIWPLVKVIHDNFGITERLMPTVHAITATQKPWMAFPESCCVVTEEPSKTSSLPLMVWARSSLS</sequence>
<name>A0A667GFX8_LYNCA</name>
<dbReference type="Proteomes" id="UP000472241">
    <property type="component" value="Unplaced"/>
</dbReference>
<evidence type="ECO:0000313" key="3">
    <source>
        <dbReference type="Proteomes" id="UP000472241"/>
    </source>
</evidence>
<reference evidence="2" key="1">
    <citation type="submission" date="2025-08" db="UniProtKB">
        <authorList>
            <consortium name="Ensembl"/>
        </authorList>
    </citation>
    <scope>IDENTIFICATION</scope>
</reference>
<evidence type="ECO:0000259" key="1">
    <source>
        <dbReference type="Pfam" id="PF02800"/>
    </source>
</evidence>
<dbReference type="Ensembl" id="ENSLCNT00005013780.1">
    <property type="protein sequence ID" value="ENSLCNP00005012294.1"/>
    <property type="gene ID" value="ENSLCNG00005008081.1"/>
</dbReference>
<proteinExistence type="predicted"/>
<dbReference type="AlphaFoldDB" id="A0A667GFX8"/>
<dbReference type="Pfam" id="PF02800">
    <property type="entry name" value="Gp_dh_C"/>
    <property type="match status" value="1"/>
</dbReference>
<evidence type="ECO:0000313" key="2">
    <source>
        <dbReference type="Ensembl" id="ENSLCNP00005012294.1"/>
    </source>
</evidence>
<organism evidence="2 3">
    <name type="scientific">Lynx canadensis</name>
    <name type="common">Canada lynx</name>
    <name type="synonym">Felis canadensis</name>
    <dbReference type="NCBI Taxonomy" id="61383"/>
    <lineage>
        <taxon>Eukaryota</taxon>
        <taxon>Metazoa</taxon>
        <taxon>Chordata</taxon>
        <taxon>Craniata</taxon>
        <taxon>Vertebrata</taxon>
        <taxon>Euteleostomi</taxon>
        <taxon>Mammalia</taxon>
        <taxon>Eutheria</taxon>
        <taxon>Laurasiatheria</taxon>
        <taxon>Carnivora</taxon>
        <taxon>Feliformia</taxon>
        <taxon>Felidae</taxon>
        <taxon>Felinae</taxon>
        <taxon>Lynx</taxon>
    </lineage>
</organism>
<dbReference type="SUPFAM" id="SSF55347">
    <property type="entry name" value="Glyceraldehyde-3-phosphate dehydrogenase-like, C-terminal domain"/>
    <property type="match status" value="1"/>
</dbReference>
<feature type="domain" description="Glyceraldehyde 3-phosphate dehydrogenase catalytic" evidence="1">
    <location>
        <begin position="21"/>
        <end position="49"/>
    </location>
</feature>
<accession>A0A667GFX8</accession>
<keyword evidence="3" id="KW-1185">Reference proteome</keyword>